<dbReference type="InterPro" id="IPR050311">
    <property type="entry name" value="ORC1/CDC6"/>
</dbReference>
<dbReference type="GO" id="GO:0005524">
    <property type="term" value="F:ATP binding"/>
    <property type="evidence" value="ECO:0007669"/>
    <property type="project" value="UniProtKB-KW"/>
</dbReference>
<dbReference type="GO" id="GO:0016887">
    <property type="term" value="F:ATP hydrolysis activity"/>
    <property type="evidence" value="ECO:0007669"/>
    <property type="project" value="InterPro"/>
</dbReference>
<evidence type="ECO:0000313" key="6">
    <source>
        <dbReference type="EMBL" id="ELZ12169.1"/>
    </source>
</evidence>
<protein>
    <submittedName>
        <fullName evidence="6">Orc1/cdc6 family replication initiation protein</fullName>
    </submittedName>
</protein>
<dbReference type="SUPFAM" id="SSF52540">
    <property type="entry name" value="P-loop containing nucleoside triphosphate hydrolases"/>
    <property type="match status" value="1"/>
</dbReference>
<comment type="similarity">
    <text evidence="1">Belongs to the CDC6/cdc18 family.</text>
</comment>
<dbReference type="InterPro" id="IPR014277">
    <property type="entry name" value="Orc1/Cdc6_arc"/>
</dbReference>
<dbReference type="EMBL" id="AOIQ01000009">
    <property type="protein sequence ID" value="ELZ12169.1"/>
    <property type="molecule type" value="Genomic_DNA"/>
</dbReference>
<dbReference type="SMART" id="SM00382">
    <property type="entry name" value="AAA"/>
    <property type="match status" value="1"/>
</dbReference>
<dbReference type="PANTHER" id="PTHR10763:SF22">
    <property type="entry name" value="ORC1-TYPE DNA REPLICATION PROTEIN"/>
    <property type="match status" value="1"/>
</dbReference>
<keyword evidence="7" id="KW-1185">Reference proteome</keyword>
<evidence type="ECO:0000256" key="4">
    <source>
        <dbReference type="ARBA" id="ARBA00022840"/>
    </source>
</evidence>
<dbReference type="CDD" id="cd00009">
    <property type="entry name" value="AAA"/>
    <property type="match status" value="1"/>
</dbReference>
<dbReference type="InterPro" id="IPR003593">
    <property type="entry name" value="AAA+_ATPase"/>
</dbReference>
<dbReference type="AlphaFoldDB" id="M0BR58"/>
<evidence type="ECO:0000259" key="5">
    <source>
        <dbReference type="SMART" id="SM00382"/>
    </source>
</evidence>
<keyword evidence="4" id="KW-0067">ATP-binding</keyword>
<reference evidence="6 7" key="1">
    <citation type="journal article" date="2014" name="PLoS Genet.">
        <title>Phylogenetically driven sequencing of extremely halophilic archaea reveals strategies for static and dynamic osmo-response.</title>
        <authorList>
            <person name="Becker E.A."/>
            <person name="Seitzer P.M."/>
            <person name="Tritt A."/>
            <person name="Larsen D."/>
            <person name="Krusor M."/>
            <person name="Yao A.I."/>
            <person name="Wu D."/>
            <person name="Madern D."/>
            <person name="Eisen J.A."/>
            <person name="Darling A.E."/>
            <person name="Facciotti M.T."/>
        </authorList>
    </citation>
    <scope>NUCLEOTIDE SEQUENCE [LARGE SCALE GENOMIC DNA]</scope>
    <source>
        <strain evidence="6 7">JCM 14624</strain>
    </source>
</reference>
<dbReference type="Gene3D" id="1.10.8.60">
    <property type="match status" value="1"/>
</dbReference>
<evidence type="ECO:0000313" key="7">
    <source>
        <dbReference type="Proteomes" id="UP000011560"/>
    </source>
</evidence>
<dbReference type="Pfam" id="PF13401">
    <property type="entry name" value="AAA_22"/>
    <property type="match status" value="1"/>
</dbReference>
<dbReference type="InterPro" id="IPR036390">
    <property type="entry name" value="WH_DNA-bd_sf"/>
</dbReference>
<dbReference type="InterPro" id="IPR027417">
    <property type="entry name" value="P-loop_NTPase"/>
</dbReference>
<dbReference type="InterPro" id="IPR020591">
    <property type="entry name" value="Chromosome_initiator_DnaA-like"/>
</dbReference>
<comment type="caution">
    <text evidence="6">The sequence shown here is derived from an EMBL/GenBank/DDBJ whole genome shotgun (WGS) entry which is preliminary data.</text>
</comment>
<dbReference type="InterPro" id="IPR049945">
    <property type="entry name" value="AAA_22"/>
</dbReference>
<accession>M0BR58</accession>
<dbReference type="GO" id="GO:0006260">
    <property type="term" value="P:DNA replication"/>
    <property type="evidence" value="ECO:0007669"/>
    <property type="project" value="UniProtKB-KW"/>
</dbReference>
<dbReference type="SUPFAM" id="SSF46785">
    <property type="entry name" value="Winged helix' DNA-binding domain"/>
    <property type="match status" value="1"/>
</dbReference>
<dbReference type="CDD" id="cd18139">
    <property type="entry name" value="HLD_clamp_RarA"/>
    <property type="match status" value="1"/>
</dbReference>
<feature type="domain" description="AAA+ ATPase" evidence="5">
    <location>
        <begin position="75"/>
        <end position="208"/>
    </location>
</feature>
<proteinExistence type="inferred from homology"/>
<dbReference type="NCBIfam" id="TIGR02928">
    <property type="entry name" value="orc1/cdc6 family replication initiation protein"/>
    <property type="match status" value="1"/>
</dbReference>
<dbReference type="InterPro" id="IPR055237">
    <property type="entry name" value="Cdc6_lid"/>
</dbReference>
<dbReference type="Proteomes" id="UP000011560">
    <property type="component" value="Unassembled WGS sequence"/>
</dbReference>
<evidence type="ECO:0000256" key="3">
    <source>
        <dbReference type="ARBA" id="ARBA00022741"/>
    </source>
</evidence>
<dbReference type="PANTHER" id="PTHR10763">
    <property type="entry name" value="CELL DIVISION CONTROL PROTEIN 6-RELATED"/>
    <property type="match status" value="1"/>
</dbReference>
<keyword evidence="2" id="KW-0235">DNA replication</keyword>
<dbReference type="PRINTS" id="PR00051">
    <property type="entry name" value="DNAA"/>
</dbReference>
<organism evidence="6 7">
    <name type="scientific">Halovivax asiaticus JCM 14624</name>
    <dbReference type="NCBI Taxonomy" id="1227490"/>
    <lineage>
        <taxon>Archaea</taxon>
        <taxon>Methanobacteriati</taxon>
        <taxon>Methanobacteriota</taxon>
        <taxon>Stenosarchaea group</taxon>
        <taxon>Halobacteria</taxon>
        <taxon>Halobacteriales</taxon>
        <taxon>Natrialbaceae</taxon>
        <taxon>Halovivax</taxon>
    </lineage>
</organism>
<gene>
    <name evidence="6" type="ORF">C479_05158</name>
</gene>
<name>M0BR58_9EURY</name>
<keyword evidence="3" id="KW-0547">Nucleotide-binding</keyword>
<sequence length="376" mass="42659">MAGVTAPGVIAPVRRRNRKIGRRSPSLKILQREQTTVIVDDRVLTEAFVPSEVVHRHEEISRLSEAVEPLLSGGRADPAFLFGPTGVGKTCIARYTLDQLAERRPSIRVAYVNCWQEYTRFRVLYSLLEAVDQAYDVHRSTAQDELYGRLRSADEAPIVVILDEVDQLEESEVLYDVHRLPHVSVVLVANREEELFARFDDRVRSRFRAGTRVTLDRYGVDELVAILAERVRQGLEPESVTDEQLRQIADAAAGDARVAIGILRSAATRAQGRGDDRLTDSLLEDAIPDARNAIRQKTIENLPTHQRTLYDVIDEHGEIEPSDLYEAYEDRADEPKTRRTVRNYLTKMAHYDLVEATGENRGRTYRIVESTIVDTR</sequence>
<dbReference type="STRING" id="1227490.C479_05158"/>
<dbReference type="Gene3D" id="3.40.50.300">
    <property type="entry name" value="P-loop containing nucleotide triphosphate hydrolases"/>
    <property type="match status" value="1"/>
</dbReference>
<dbReference type="PATRIC" id="fig|1227490.4.peg.1041"/>
<evidence type="ECO:0000256" key="2">
    <source>
        <dbReference type="ARBA" id="ARBA00022705"/>
    </source>
</evidence>
<dbReference type="Pfam" id="PF22703">
    <property type="entry name" value="Cdc6_lid"/>
    <property type="match status" value="1"/>
</dbReference>
<evidence type="ECO:0000256" key="1">
    <source>
        <dbReference type="ARBA" id="ARBA00006184"/>
    </source>
</evidence>